<evidence type="ECO:0000313" key="1">
    <source>
        <dbReference type="EMBL" id="AIK67607.1"/>
    </source>
</evidence>
<evidence type="ECO:0000313" key="2">
    <source>
        <dbReference type="Proteomes" id="UP000032001"/>
    </source>
</evidence>
<reference evidence="1 2" key="1">
    <citation type="journal article" date="2015" name="PLoS ONE">
        <title>Isolation and Characterization of a 'phiKMV-Like' Bacteriophage and Its Therapeutic Effect on Mink Hemorrhagic Pneumonia.</title>
        <authorList>
            <person name="Cao Z."/>
            <person name="Zhang J."/>
            <person name="Niu Y.D."/>
            <person name="Cui N."/>
            <person name="Ma Y."/>
            <person name="Cao F."/>
            <person name="Jin L."/>
            <person name="Li Z."/>
            <person name="Xu Y."/>
        </authorList>
    </citation>
    <scope>NUCLEOTIDE SEQUENCE [LARGE SCALE GENOMIC DNA]</scope>
</reference>
<dbReference type="EMBL" id="KM067278">
    <property type="protein sequence ID" value="AIK67607.1"/>
    <property type="molecule type" value="Genomic_DNA"/>
</dbReference>
<dbReference type="KEGG" id="vg:24724365"/>
<dbReference type="GeneID" id="24724365"/>
<keyword evidence="2" id="KW-1185">Reference proteome</keyword>
<protein>
    <submittedName>
        <fullName evidence="1">Tail fiber</fullName>
    </submittedName>
</protein>
<gene>
    <name evidence="1" type="ORF">ABTNL_46</name>
</gene>
<sequence>MYHSSTIRGEFDLEIVRPDGAVRQHLHFKNLITNKALEDMSSRGVPSGGWTNMFAGTGNRTPVPADVSLVAPVANASASLNYGNRAVWDSTTGEKVHTGTGTFRAGSFQGQALAEVGIGRVVNELYSRSLIKDANGDPTTITVLVDEELRVTYTLRIAPPADSSVKITMKGVEYTLSMRDRRTFRDLSPEPSAEFGTRGSLSWTAVSAPDNNGQTKTANLSGAAGTGIIQVPAQSAQIMRIAPADANWTEGIQYLRWETPAGRELEIKLDPPLVKNSLERVDITVTHIFNRV</sequence>
<proteinExistence type="predicted"/>
<dbReference type="Proteomes" id="UP000032001">
    <property type="component" value="Segment"/>
</dbReference>
<organism evidence="1 2">
    <name type="scientific">Pseudomonas phage vB_PaeP_PPA-ABTNL</name>
    <dbReference type="NCBI Taxonomy" id="1527525"/>
    <lineage>
        <taxon>Viruses</taxon>
        <taxon>Duplodnaviria</taxon>
        <taxon>Heunggongvirae</taxon>
        <taxon>Uroviricota</taxon>
        <taxon>Caudoviricetes</taxon>
        <taxon>Autographivirales</taxon>
        <taxon>Autoscriptoviridae</taxon>
        <taxon>Krylovirinae</taxon>
        <taxon>Phikmvvirus</taxon>
        <taxon>Phikmvvirus ABTNL</taxon>
    </lineage>
</organism>
<dbReference type="RefSeq" id="YP_009151846.1">
    <property type="nucleotide sequence ID" value="NC_027375.1"/>
</dbReference>
<name>A0A0B4N5U2_9CAUD</name>
<accession>A0A0B4N5U2</accession>
<dbReference type="OrthoDB" id="4779at10239"/>